<evidence type="ECO:0000256" key="6">
    <source>
        <dbReference type="ARBA" id="ARBA00023141"/>
    </source>
</evidence>
<dbReference type="GO" id="GO:0009073">
    <property type="term" value="P:aromatic amino acid family biosynthetic process"/>
    <property type="evidence" value="ECO:0007669"/>
    <property type="project" value="UniProtKB-KW"/>
</dbReference>
<evidence type="ECO:0008006" key="8">
    <source>
        <dbReference type="Google" id="ProtNLM"/>
    </source>
</evidence>
<evidence type="ECO:0000256" key="3">
    <source>
        <dbReference type="ARBA" id="ARBA00022741"/>
    </source>
</evidence>
<dbReference type="PANTHER" id="PTHR21087">
    <property type="entry name" value="SHIKIMATE KINASE"/>
    <property type="match status" value="1"/>
</dbReference>
<organism evidence="7">
    <name type="scientific">marine sediment metagenome</name>
    <dbReference type="NCBI Taxonomy" id="412755"/>
    <lineage>
        <taxon>unclassified sequences</taxon>
        <taxon>metagenomes</taxon>
        <taxon>ecological metagenomes</taxon>
    </lineage>
</organism>
<keyword evidence="4" id="KW-0418">Kinase</keyword>
<keyword evidence="1" id="KW-0028">Amino-acid biosynthesis</keyword>
<dbReference type="SUPFAM" id="SSF52540">
    <property type="entry name" value="P-loop containing nucleoside triphosphate hydrolases"/>
    <property type="match status" value="1"/>
</dbReference>
<evidence type="ECO:0000256" key="4">
    <source>
        <dbReference type="ARBA" id="ARBA00022777"/>
    </source>
</evidence>
<dbReference type="GO" id="GO:0004765">
    <property type="term" value="F:shikimate kinase activity"/>
    <property type="evidence" value="ECO:0007669"/>
    <property type="project" value="TreeGrafter"/>
</dbReference>
<comment type="caution">
    <text evidence="7">The sequence shown here is derived from an EMBL/GenBank/DDBJ whole genome shotgun (WGS) entry which is preliminary data.</text>
</comment>
<keyword evidence="5" id="KW-0067">ATP-binding</keyword>
<keyword evidence="3" id="KW-0547">Nucleotide-binding</keyword>
<proteinExistence type="predicted"/>
<evidence type="ECO:0000256" key="2">
    <source>
        <dbReference type="ARBA" id="ARBA00022679"/>
    </source>
</evidence>
<dbReference type="AlphaFoldDB" id="A0A0F9FEH6"/>
<evidence type="ECO:0000313" key="7">
    <source>
        <dbReference type="EMBL" id="KKL49537.1"/>
    </source>
</evidence>
<sequence length="149" mass="16991">GDPYKLVETDQIIIEIAGKSIPKIFSEDGEKTFREYEVKACRKASNLQKVVISCGGGVVLNEINIKNLKENCYIVLLNATEEEIYSRAMNDGKETRPIINKEDPKKEIEKVLSYRKPYYEKAAEFFVETSGKEIKNIVREIAIKTQIKA</sequence>
<evidence type="ECO:0000256" key="5">
    <source>
        <dbReference type="ARBA" id="ARBA00022840"/>
    </source>
</evidence>
<keyword evidence="2" id="KW-0808">Transferase</keyword>
<dbReference type="EMBL" id="LAZR01032924">
    <property type="protein sequence ID" value="KKL49537.1"/>
    <property type="molecule type" value="Genomic_DNA"/>
</dbReference>
<reference evidence="7" key="1">
    <citation type="journal article" date="2015" name="Nature">
        <title>Complex archaea that bridge the gap between prokaryotes and eukaryotes.</title>
        <authorList>
            <person name="Spang A."/>
            <person name="Saw J.H."/>
            <person name="Jorgensen S.L."/>
            <person name="Zaremba-Niedzwiedzka K."/>
            <person name="Martijn J."/>
            <person name="Lind A.E."/>
            <person name="van Eijk R."/>
            <person name="Schleper C."/>
            <person name="Guy L."/>
            <person name="Ettema T.J."/>
        </authorList>
    </citation>
    <scope>NUCLEOTIDE SEQUENCE</scope>
</reference>
<dbReference type="GO" id="GO:0008652">
    <property type="term" value="P:amino acid biosynthetic process"/>
    <property type="evidence" value="ECO:0007669"/>
    <property type="project" value="UniProtKB-KW"/>
</dbReference>
<evidence type="ECO:0000256" key="1">
    <source>
        <dbReference type="ARBA" id="ARBA00022605"/>
    </source>
</evidence>
<dbReference type="InterPro" id="IPR027417">
    <property type="entry name" value="P-loop_NTPase"/>
</dbReference>
<dbReference type="InterPro" id="IPR000623">
    <property type="entry name" value="Shikimate_kinase/TSH1"/>
</dbReference>
<dbReference type="GO" id="GO:0005829">
    <property type="term" value="C:cytosol"/>
    <property type="evidence" value="ECO:0007669"/>
    <property type="project" value="TreeGrafter"/>
</dbReference>
<dbReference type="Gene3D" id="3.40.50.300">
    <property type="entry name" value="P-loop containing nucleotide triphosphate hydrolases"/>
    <property type="match status" value="1"/>
</dbReference>
<name>A0A0F9FEH6_9ZZZZ</name>
<gene>
    <name evidence="7" type="ORF">LCGC14_2314490</name>
</gene>
<accession>A0A0F9FEH6</accession>
<dbReference type="CDD" id="cd00464">
    <property type="entry name" value="SK"/>
    <property type="match status" value="1"/>
</dbReference>
<dbReference type="GO" id="GO:0005524">
    <property type="term" value="F:ATP binding"/>
    <property type="evidence" value="ECO:0007669"/>
    <property type="project" value="UniProtKB-KW"/>
</dbReference>
<keyword evidence="6" id="KW-0057">Aromatic amino acid biosynthesis</keyword>
<dbReference type="Pfam" id="PF01202">
    <property type="entry name" value="SKI"/>
    <property type="match status" value="1"/>
</dbReference>
<protein>
    <recommendedName>
        <fullName evidence="8">Shikimate kinase</fullName>
    </recommendedName>
</protein>
<dbReference type="PANTHER" id="PTHR21087:SF16">
    <property type="entry name" value="SHIKIMATE KINASE 1, CHLOROPLASTIC"/>
    <property type="match status" value="1"/>
</dbReference>
<dbReference type="InterPro" id="IPR031322">
    <property type="entry name" value="Shikimate/glucono_kinase"/>
</dbReference>
<feature type="non-terminal residue" evidence="7">
    <location>
        <position position="1"/>
    </location>
</feature>